<dbReference type="GeneID" id="3662566"/>
<dbReference type="OrthoDB" id="245205at2759"/>
<organism evidence="3 4">
    <name type="scientific">Trypanosoma brucei brucei (strain 927/4 GUTat10.1)</name>
    <dbReference type="NCBI Taxonomy" id="185431"/>
    <lineage>
        <taxon>Eukaryota</taxon>
        <taxon>Discoba</taxon>
        <taxon>Euglenozoa</taxon>
        <taxon>Kinetoplastea</taxon>
        <taxon>Metakinetoplastina</taxon>
        <taxon>Trypanosomatida</taxon>
        <taxon>Trypanosomatidae</taxon>
        <taxon>Trypanosoma</taxon>
    </lineage>
</organism>
<dbReference type="RefSeq" id="XP_827925.1">
    <property type="nucleotide sequence ID" value="XM_822832.1"/>
</dbReference>
<keyword evidence="2" id="KW-0472">Membrane</keyword>
<evidence type="ECO:0000313" key="4">
    <source>
        <dbReference type="Proteomes" id="UP000008524"/>
    </source>
</evidence>
<protein>
    <recommendedName>
        <fullName evidence="5">Transmembrane protein</fullName>
    </recommendedName>
</protein>
<feature type="region of interest" description="Disordered" evidence="1">
    <location>
        <begin position="1"/>
        <end position="28"/>
    </location>
</feature>
<accession>Q388F7</accession>
<dbReference type="PaxDb" id="5691-EAN78813"/>
<evidence type="ECO:0000256" key="1">
    <source>
        <dbReference type="SAM" id="MobiDB-lite"/>
    </source>
</evidence>
<evidence type="ECO:0008006" key="5">
    <source>
        <dbReference type="Google" id="ProtNLM"/>
    </source>
</evidence>
<keyword evidence="2" id="KW-1133">Transmembrane helix</keyword>
<feature type="transmembrane region" description="Helical" evidence="2">
    <location>
        <begin position="384"/>
        <end position="403"/>
    </location>
</feature>
<dbReference type="EMBL" id="CM000208">
    <property type="protein sequence ID" value="EAN78813.1"/>
    <property type="molecule type" value="Genomic_DNA"/>
</dbReference>
<evidence type="ECO:0000313" key="3">
    <source>
        <dbReference type="EMBL" id="EAN78813.1"/>
    </source>
</evidence>
<dbReference type="GO" id="GO:0005737">
    <property type="term" value="C:cytoplasm"/>
    <property type="evidence" value="ECO:0000314"/>
    <property type="project" value="GeneDB"/>
</dbReference>
<feature type="compositionally biased region" description="Basic and acidic residues" evidence="1">
    <location>
        <begin position="14"/>
        <end position="24"/>
    </location>
</feature>
<feature type="compositionally biased region" description="Basic residues" evidence="1">
    <location>
        <begin position="1"/>
        <end position="13"/>
    </location>
</feature>
<evidence type="ECO:0000256" key="2">
    <source>
        <dbReference type="SAM" id="Phobius"/>
    </source>
</evidence>
<dbReference type="GO" id="GO:0031981">
    <property type="term" value="C:nuclear lumen"/>
    <property type="evidence" value="ECO:0006056"/>
    <property type="project" value="Others"/>
</dbReference>
<keyword evidence="2" id="KW-0812">Transmembrane</keyword>
<gene>
    <name evidence="3" type="ORF">Tb10.61.2280</name>
</gene>
<dbReference type="InParanoid" id="Q388F7"/>
<dbReference type="Proteomes" id="UP000008524">
    <property type="component" value="Chromosome 10"/>
</dbReference>
<proteinExistence type="predicted"/>
<sequence length="408" mass="45540">MRAHTHTHTHTHRMSTEPHNEHAPHVLGRKLKARKVERLQSLRLRRRPVVSGALPAATEFCDAAGVSEVTGNKSAAQVDTSTSVCKERERSFPSTGDGCGAPRAYLNSTTSKLTKQAHFSSPYMDTRIPIACSEEYHWAPLHTSFAHELVAEHNTLVEWYEEHFIKCQQQSTERQPPFSPEENYTEVLPVWLAVARSRHRELSRFVQYHRTYFNGIDMEELQLTEECLRRLEQCLVSAGCQELTSCSDCSATLSADCYGEAAGHSPEKHPGCTALGIPRQCTNVSVEVVDDVGKGSQLSLHSFPVADSHAVQLCLGETNWRTAARVSGKDCRVVCNRPPPPVPGDLGCEGMTDDVITERDVYLQPFLTYFSFSPQGRQSRRVKLFLAIVALSLIFFCVAVALVSQKFR</sequence>
<reference evidence="3 4" key="1">
    <citation type="journal article" date="2005" name="Science">
        <title>Comparative genomics of trypanosomatid parasitic protozoa.</title>
        <authorList>
            <person name="El-Sayed N.M."/>
            <person name="Myler P.J."/>
            <person name="Blandin G."/>
            <person name="Berriman M."/>
            <person name="Crabtree J."/>
            <person name="Aggarwal G."/>
            <person name="Caler E."/>
            <person name="Renauld H."/>
            <person name="Worthey E.A."/>
            <person name="Hertz-Fowler C."/>
            <person name="Ghedin E."/>
            <person name="Peacock C."/>
            <person name="Bartholomeu D.C."/>
            <person name="Haas B.J."/>
            <person name="Tran A.N."/>
            <person name="Wortman J.R."/>
            <person name="Alsmark U.C."/>
            <person name="Angiuoli S."/>
            <person name="Anupama A."/>
            <person name="Badger J."/>
            <person name="Bringaud F."/>
            <person name="Cadag E."/>
            <person name="Carlton J.M."/>
            <person name="Cerqueira G.C."/>
            <person name="Creasy T."/>
            <person name="Delcher A.L."/>
            <person name="Djikeng A."/>
            <person name="Embley T.M."/>
            <person name="Hauser C."/>
            <person name="Ivens A.C."/>
            <person name="Kummerfeld S.K."/>
            <person name="Pereira-Leal J.B."/>
            <person name="Nilsson D."/>
            <person name="Peterson J."/>
            <person name="Salzberg S.L."/>
            <person name="Shallom J."/>
            <person name="Silva J.C."/>
            <person name="Sundaram J."/>
            <person name="Westenberger S."/>
            <person name="White O."/>
            <person name="Melville S.E."/>
            <person name="Donelson J.E."/>
            <person name="Andersson B."/>
            <person name="Stuart K.D."/>
            <person name="Hall N."/>
        </authorList>
    </citation>
    <scope>NUCLEOTIDE SEQUENCE [LARGE SCALE GENOMIC DNA]</scope>
    <source>
        <strain evidence="3 4">927/4 GUTat10.1</strain>
    </source>
</reference>
<dbReference type="KEGG" id="tbr:Tb10.61.2280"/>
<keyword evidence="4" id="KW-1185">Reference proteome</keyword>
<dbReference type="AlphaFoldDB" id="Q388F7"/>
<reference evidence="3 4" key="2">
    <citation type="journal article" date="2005" name="Science">
        <title>The genome of the African trypanosome Trypanosoma brucei.</title>
        <authorList>
            <person name="Berriman M."/>
            <person name="Ghedin E."/>
            <person name="Hertz-Fowler C."/>
            <person name="Blandin G."/>
            <person name="Renauld H."/>
            <person name="Bartholomeu D.C."/>
            <person name="Lennard N.J."/>
            <person name="Caler E."/>
            <person name="Hamlin N.E."/>
            <person name="Haas B."/>
            <person name="Bohme U."/>
            <person name="Hannick L."/>
            <person name="Aslett M.A."/>
            <person name="Shallom J."/>
            <person name="Marcello L."/>
            <person name="Hou L."/>
            <person name="Wickstead B."/>
            <person name="Alsmark U.C."/>
            <person name="Arrowsmith C."/>
            <person name="Atkin R.J."/>
            <person name="Barron A.J."/>
            <person name="Bringaud F."/>
            <person name="Brooks K."/>
            <person name="Carrington M."/>
            <person name="Cherevach I."/>
            <person name="Chillingworth T.J."/>
            <person name="Churcher C."/>
            <person name="Clark L.N."/>
            <person name="Corton C.H."/>
            <person name="Cronin A."/>
            <person name="Davies R.M."/>
            <person name="Doggett J."/>
            <person name="Djikeng A."/>
            <person name="Feldblyum T."/>
            <person name="Field M.C."/>
            <person name="Fraser A."/>
            <person name="Goodhead I."/>
            <person name="Hance Z."/>
            <person name="Harper D."/>
            <person name="Harris B.R."/>
            <person name="Hauser H."/>
            <person name="Hostetler J."/>
            <person name="Ivens A."/>
            <person name="Jagels K."/>
            <person name="Johnson D."/>
            <person name="Johnson J."/>
            <person name="Jones K."/>
            <person name="Kerhornou A.X."/>
            <person name="Koo H."/>
            <person name="Larke N."/>
            <person name="Landfear S."/>
            <person name="Larkin C."/>
            <person name="Leech V."/>
            <person name="Line A."/>
            <person name="Lord A."/>
            <person name="Macleod A."/>
            <person name="Mooney P.J."/>
            <person name="Moule S."/>
            <person name="Martin D.M."/>
            <person name="Morgan G.W."/>
            <person name="Mungall K."/>
            <person name="Norbertczak H."/>
            <person name="Ormond D."/>
            <person name="Pai G."/>
            <person name="Peacock C.S."/>
            <person name="Peterson J."/>
            <person name="Quail M.A."/>
            <person name="Rabbinowitsch E."/>
            <person name="Rajandream M.A."/>
            <person name="Reitter C."/>
            <person name="Salzberg S.L."/>
            <person name="Sanders M."/>
            <person name="Schobel S."/>
            <person name="Sharp S."/>
            <person name="Simmonds M."/>
            <person name="Simpson A.J."/>
            <person name="Tallon L."/>
            <person name="Turner C.M."/>
            <person name="Tait A."/>
            <person name="Tivey A.R."/>
            <person name="Van Aken S."/>
            <person name="Walker D."/>
            <person name="Wanless D."/>
            <person name="Wang S."/>
            <person name="White B."/>
            <person name="White O."/>
            <person name="Whitehead S."/>
            <person name="Woodward J."/>
            <person name="Wortman J."/>
            <person name="Adams M.D."/>
            <person name="Embley T.M."/>
            <person name="Gull K."/>
            <person name="Ullu E."/>
            <person name="Barry J.D."/>
            <person name="Fairlamb A.H."/>
            <person name="Opperdoes F."/>
            <person name="Barrell B.G."/>
            <person name="Donelson J.E."/>
            <person name="Hall N."/>
            <person name="Fraser C.M."/>
            <person name="Melville S.E."/>
            <person name="El-Sayed N.M."/>
        </authorList>
    </citation>
    <scope>NUCLEOTIDE SEQUENCE [LARGE SCALE GENOMIC DNA]</scope>
    <source>
        <strain evidence="3 4">927/4 GUTat10.1</strain>
    </source>
</reference>
<name>Q388F7_TRYB2</name>